<keyword evidence="1" id="KW-1133">Transmembrane helix</keyword>
<gene>
    <name evidence="2" type="ORF">GT712_00040</name>
</gene>
<feature type="transmembrane region" description="Helical" evidence="1">
    <location>
        <begin position="24"/>
        <end position="44"/>
    </location>
</feature>
<evidence type="ECO:0000313" key="2">
    <source>
        <dbReference type="EMBL" id="MZS87520.1"/>
    </source>
</evidence>
<comment type="caution">
    <text evidence="2">The sequence shown here is derived from an EMBL/GenBank/DDBJ whole genome shotgun (WGS) entry which is preliminary data.</text>
</comment>
<protein>
    <submittedName>
        <fullName evidence="2">Uncharacterized protein</fullName>
    </submittedName>
</protein>
<sequence length="222" mass="25376">MDIEKAIQEVDFIKKVLKKTKTDFSLISMFFIEIGIIKFVGEIFKLGGYAILNNMDNISYNMWIGLRSLDVISFIFVLLCYCISFKKLKVYGNNISINILKIWGGLIIIGQIVSKILYYINSELLKLDTQSLYRSQKELEFFLVIIAFMVLGILLSDKVILLCSFFMTLLYFLVLSVNMYFVVGQVHGFNIIQSTGDILSTFLLSLGLIILGGYLKHIGRRV</sequence>
<feature type="transmembrane region" description="Helical" evidence="1">
    <location>
        <begin position="64"/>
        <end position="83"/>
    </location>
</feature>
<accession>A0A6L8XNW0</accession>
<feature type="transmembrane region" description="Helical" evidence="1">
    <location>
        <begin position="162"/>
        <end position="183"/>
    </location>
</feature>
<organism evidence="2 3">
    <name type="scientific">Blautia wexlerae</name>
    <dbReference type="NCBI Taxonomy" id="418240"/>
    <lineage>
        <taxon>Bacteria</taxon>
        <taxon>Bacillati</taxon>
        <taxon>Bacillota</taxon>
        <taxon>Clostridia</taxon>
        <taxon>Lachnospirales</taxon>
        <taxon>Lachnospiraceae</taxon>
        <taxon>Blautia</taxon>
    </lineage>
</organism>
<feature type="transmembrane region" description="Helical" evidence="1">
    <location>
        <begin position="95"/>
        <end position="119"/>
    </location>
</feature>
<feature type="transmembrane region" description="Helical" evidence="1">
    <location>
        <begin position="198"/>
        <end position="215"/>
    </location>
</feature>
<proteinExistence type="predicted"/>
<dbReference type="AlphaFoldDB" id="A0A6L8XNW0"/>
<evidence type="ECO:0000313" key="3">
    <source>
        <dbReference type="Proteomes" id="UP000477156"/>
    </source>
</evidence>
<evidence type="ECO:0000256" key="1">
    <source>
        <dbReference type="SAM" id="Phobius"/>
    </source>
</evidence>
<keyword evidence="1" id="KW-0812">Transmembrane</keyword>
<feature type="transmembrane region" description="Helical" evidence="1">
    <location>
        <begin position="139"/>
        <end position="155"/>
    </location>
</feature>
<keyword evidence="1" id="KW-0472">Membrane</keyword>
<name>A0A6L8XNW0_9FIRM</name>
<reference evidence="2 3" key="1">
    <citation type="journal article" date="2019" name="Nat. Med.">
        <title>A library of human gut bacterial isolates paired with longitudinal multiomics data enables mechanistic microbiome research.</title>
        <authorList>
            <person name="Poyet M."/>
            <person name="Groussin M."/>
            <person name="Gibbons S.M."/>
            <person name="Avila-Pacheco J."/>
            <person name="Jiang X."/>
            <person name="Kearney S.M."/>
            <person name="Perrotta A.R."/>
            <person name="Berdy B."/>
            <person name="Zhao S."/>
            <person name="Lieberman T.D."/>
            <person name="Swanson P.K."/>
            <person name="Smith M."/>
            <person name="Roesemann S."/>
            <person name="Alexander J.E."/>
            <person name="Rich S.A."/>
            <person name="Livny J."/>
            <person name="Vlamakis H."/>
            <person name="Clish C."/>
            <person name="Bullock K."/>
            <person name="Deik A."/>
            <person name="Scott J."/>
            <person name="Pierce K.A."/>
            <person name="Xavier R.J."/>
            <person name="Alm E.J."/>
        </authorList>
    </citation>
    <scope>NUCLEOTIDE SEQUENCE [LARGE SCALE GENOMIC DNA]</scope>
    <source>
        <strain evidence="2 3">BIOML-A12</strain>
    </source>
</reference>
<dbReference type="Proteomes" id="UP000477156">
    <property type="component" value="Unassembled WGS sequence"/>
</dbReference>
<dbReference type="EMBL" id="WWVF01000001">
    <property type="protein sequence ID" value="MZS87520.1"/>
    <property type="molecule type" value="Genomic_DNA"/>
</dbReference>
<dbReference type="RefSeq" id="WP_161276652.1">
    <property type="nucleotide sequence ID" value="NZ_WWUZ01000001.1"/>
</dbReference>